<dbReference type="Proteomes" id="UP001155500">
    <property type="component" value="Unassembled WGS sequence"/>
</dbReference>
<accession>A0A9X4SHQ4</accession>
<dbReference type="Pfam" id="PF22640">
    <property type="entry name" value="ManC_GMP_beta-helix"/>
    <property type="match status" value="1"/>
</dbReference>
<dbReference type="CDD" id="cd02509">
    <property type="entry name" value="GDP-M1P_Guanylyltransferase"/>
    <property type="match status" value="1"/>
</dbReference>
<feature type="domain" description="Nucleotidyl transferase" evidence="1">
    <location>
        <begin position="10"/>
        <end position="274"/>
    </location>
</feature>
<dbReference type="PANTHER" id="PTHR46390:SF1">
    <property type="entry name" value="MANNOSE-1-PHOSPHATE GUANYLYLTRANSFERASE"/>
    <property type="match status" value="1"/>
</dbReference>
<dbReference type="InterPro" id="IPR051161">
    <property type="entry name" value="Mannose-6P_isomerase_type2"/>
</dbReference>
<dbReference type="InterPro" id="IPR029044">
    <property type="entry name" value="Nucleotide-diphossugar_trans"/>
</dbReference>
<sequence>MSYLEDNMINLILCGGSGTRLWPLSRTQIPKQFIELFHQGSLYQMTLARNNKYCDEVIALVNEKQFYLANNQAKDIYNIRYILEPIGRNTAPAIALACFDLNEDDIVLVTSSDQLIKNEENYLRMVDKAQNLANNDFLVAFGLKPKYPETGFGYIETIDQENVLSFKEKPDFNTAKQYFENDRYYWNCGIFCFKAGVFLDELKIYSPDIYFTTKQAYDNSKVNGASRSIDIKDMLNIPSDSIDYAVMEKSNKIKVVCGDLGWSDVGSFDSLEKEFIKNIDNNNITEHHVSINSKNNFIWSSKKVVTIDVDDLIIVDTDDALLITKKGSSQKVKDAVDFLKQIEPKLLK</sequence>
<dbReference type="SUPFAM" id="SSF159283">
    <property type="entry name" value="Guanosine diphospho-D-mannose pyrophosphorylase/mannose-6-phosphate isomerase linker domain"/>
    <property type="match status" value="1"/>
</dbReference>
<reference evidence="3" key="1">
    <citation type="submission" date="2016-03" db="EMBL/GenBank/DDBJ databases">
        <title>Co-evolution between Pasteurellaceae and their hosts.</title>
        <authorList>
            <person name="Hansen M.J."/>
            <person name="Bojesen A.M."/>
            <person name="Planet P."/>
        </authorList>
    </citation>
    <scope>NUCLEOTIDE SEQUENCE</scope>
    <source>
        <strain evidence="3">146/S8/89</strain>
    </source>
</reference>
<proteinExistence type="predicted"/>
<dbReference type="GO" id="GO:0009298">
    <property type="term" value="P:GDP-mannose biosynthetic process"/>
    <property type="evidence" value="ECO:0007669"/>
    <property type="project" value="TreeGrafter"/>
</dbReference>
<dbReference type="GO" id="GO:0004475">
    <property type="term" value="F:mannose-1-phosphate guanylyltransferase (GTP) activity"/>
    <property type="evidence" value="ECO:0007669"/>
    <property type="project" value="InterPro"/>
</dbReference>
<evidence type="ECO:0000259" key="2">
    <source>
        <dbReference type="Pfam" id="PF22640"/>
    </source>
</evidence>
<feature type="domain" description="MannoseP isomerase/GMP-like beta-helix" evidence="2">
    <location>
        <begin position="287"/>
        <end position="337"/>
    </location>
</feature>
<evidence type="ECO:0008006" key="5">
    <source>
        <dbReference type="Google" id="ProtNLM"/>
    </source>
</evidence>
<gene>
    <name evidence="3" type="ORF">A6A20_04325</name>
</gene>
<evidence type="ECO:0000313" key="4">
    <source>
        <dbReference type="Proteomes" id="UP001155500"/>
    </source>
</evidence>
<dbReference type="Gene3D" id="3.90.550.10">
    <property type="entry name" value="Spore Coat Polysaccharide Biosynthesis Protein SpsA, Chain A"/>
    <property type="match status" value="1"/>
</dbReference>
<dbReference type="AlphaFoldDB" id="A0A9X4SHQ4"/>
<dbReference type="InterPro" id="IPR005835">
    <property type="entry name" value="NTP_transferase_dom"/>
</dbReference>
<evidence type="ECO:0000313" key="3">
    <source>
        <dbReference type="EMBL" id="MDG6894867.1"/>
    </source>
</evidence>
<dbReference type="RefSeq" id="WP_279572322.1">
    <property type="nucleotide sequence ID" value="NZ_LWID01000001.1"/>
</dbReference>
<protein>
    <recommendedName>
        <fullName evidence="5">Mannose-1-phosphate guanylyltransferase</fullName>
    </recommendedName>
</protein>
<comment type="caution">
    <text evidence="3">The sequence shown here is derived from an EMBL/GenBank/DDBJ whole genome shotgun (WGS) entry which is preliminary data.</text>
</comment>
<dbReference type="EMBL" id="LWID01000001">
    <property type="protein sequence ID" value="MDG6894867.1"/>
    <property type="molecule type" value="Genomic_DNA"/>
</dbReference>
<dbReference type="InterPro" id="IPR054566">
    <property type="entry name" value="ManC/GMP-like_b-helix"/>
</dbReference>
<organism evidence="3 4">
    <name type="scientific">Volucribacter amazonae</name>
    <dbReference type="NCBI Taxonomy" id="256731"/>
    <lineage>
        <taxon>Bacteria</taxon>
        <taxon>Pseudomonadati</taxon>
        <taxon>Pseudomonadota</taxon>
        <taxon>Gammaproteobacteria</taxon>
        <taxon>Pasteurellales</taxon>
        <taxon>Pasteurellaceae</taxon>
        <taxon>Volucribacter</taxon>
    </lineage>
</organism>
<dbReference type="InterPro" id="IPR049577">
    <property type="entry name" value="GMPP_N"/>
</dbReference>
<name>A0A9X4SHQ4_9PAST</name>
<keyword evidence="4" id="KW-1185">Reference proteome</keyword>
<dbReference type="PANTHER" id="PTHR46390">
    <property type="entry name" value="MANNOSE-1-PHOSPHATE GUANYLYLTRANSFERASE"/>
    <property type="match status" value="1"/>
</dbReference>
<dbReference type="SUPFAM" id="SSF53448">
    <property type="entry name" value="Nucleotide-diphospho-sugar transferases"/>
    <property type="match status" value="1"/>
</dbReference>
<evidence type="ECO:0000259" key="1">
    <source>
        <dbReference type="Pfam" id="PF00483"/>
    </source>
</evidence>
<dbReference type="Pfam" id="PF00483">
    <property type="entry name" value="NTP_transferase"/>
    <property type="match status" value="1"/>
</dbReference>